<dbReference type="InterPro" id="IPR013589">
    <property type="entry name" value="Bac_transglu_N"/>
</dbReference>
<dbReference type="InterPro" id="IPR002931">
    <property type="entry name" value="Transglutaminase-like"/>
</dbReference>
<dbReference type="PANTHER" id="PTHR33490:SF1">
    <property type="entry name" value="SLL1233 PROTEIN"/>
    <property type="match status" value="1"/>
</dbReference>
<comment type="caution">
    <text evidence="2">The sequence shown here is derived from an EMBL/GenBank/DDBJ whole genome shotgun (WGS) entry which is preliminary data.</text>
</comment>
<dbReference type="SUPFAM" id="SSF54001">
    <property type="entry name" value="Cysteine proteinases"/>
    <property type="match status" value="1"/>
</dbReference>
<evidence type="ECO:0000313" key="2">
    <source>
        <dbReference type="EMBL" id="MBK7423318.1"/>
    </source>
</evidence>
<dbReference type="Pfam" id="PF01841">
    <property type="entry name" value="Transglut_core"/>
    <property type="match status" value="1"/>
</dbReference>
<evidence type="ECO:0000313" key="3">
    <source>
        <dbReference type="Proteomes" id="UP000886602"/>
    </source>
</evidence>
<protein>
    <submittedName>
        <fullName evidence="2">Transglutaminase family protein</fullName>
    </submittedName>
</protein>
<dbReference type="EMBL" id="JADJNC010000013">
    <property type="protein sequence ID" value="MBK7423318.1"/>
    <property type="molecule type" value="Genomic_DNA"/>
</dbReference>
<accession>A0A9D7I8P0</accession>
<sequence length="287" mass="31607">MRRLNIAHVTEYRFSTPVSLLPHRLRLRPLESHSLRIESSTLDISPAHSIRWFKDVLGNSVATVSFGDISNTLHVLSEVVIAVYDDTPLDFLMEDYAVDCPFAYAIDELPDLAPFLQSVYPEDQALLHDWLEDLGLLQWPIETFSLLSRLNCAIANKFTYQIREEEGVQSPAQTLRLNSGSCRDFAALFIEACRSIGLASRFVSGYLHMPDNEAGNASTHAWAEVYLPGPGWKGFDPTSGLITGNQHIPVAVARHPEAVPPVSGSFIGPAGLLPALMVSVRVSDPGL</sequence>
<reference evidence="2" key="1">
    <citation type="submission" date="2020-10" db="EMBL/GenBank/DDBJ databases">
        <title>Connecting structure to function with the recovery of over 1000 high-quality activated sludge metagenome-assembled genomes encoding full-length rRNA genes using long-read sequencing.</title>
        <authorList>
            <person name="Singleton C.M."/>
            <person name="Petriglieri F."/>
            <person name="Kristensen J.M."/>
            <person name="Kirkegaard R.H."/>
            <person name="Michaelsen T.Y."/>
            <person name="Andersen M.H."/>
            <person name="Karst S.M."/>
            <person name="Dueholm M.S."/>
            <person name="Nielsen P.H."/>
            <person name="Albertsen M."/>
        </authorList>
    </citation>
    <scope>NUCLEOTIDE SEQUENCE</scope>
    <source>
        <strain evidence="2">EsbW_18-Q3-R4-48_MAXAC.044</strain>
    </source>
</reference>
<dbReference type="Proteomes" id="UP000886602">
    <property type="component" value="Unassembled WGS sequence"/>
</dbReference>
<dbReference type="SMART" id="SM00460">
    <property type="entry name" value="TGc"/>
    <property type="match status" value="1"/>
</dbReference>
<feature type="domain" description="Transglutaminase-like" evidence="1">
    <location>
        <begin position="174"/>
        <end position="239"/>
    </location>
</feature>
<dbReference type="Gene3D" id="3.10.620.30">
    <property type="match status" value="1"/>
</dbReference>
<gene>
    <name evidence="2" type="ORF">IPJ48_09570</name>
</gene>
<proteinExistence type="predicted"/>
<dbReference type="AlphaFoldDB" id="A0A9D7I8P0"/>
<organism evidence="2 3">
    <name type="scientific">Candidatus Propionivibrio dominans</name>
    <dbReference type="NCBI Taxonomy" id="2954373"/>
    <lineage>
        <taxon>Bacteria</taxon>
        <taxon>Pseudomonadati</taxon>
        <taxon>Pseudomonadota</taxon>
        <taxon>Betaproteobacteria</taxon>
        <taxon>Rhodocyclales</taxon>
        <taxon>Rhodocyclaceae</taxon>
        <taxon>Propionivibrio</taxon>
    </lineage>
</organism>
<dbReference type="Pfam" id="PF08379">
    <property type="entry name" value="Bact_transglu_N"/>
    <property type="match status" value="1"/>
</dbReference>
<dbReference type="PANTHER" id="PTHR33490">
    <property type="entry name" value="BLR5614 PROTEIN-RELATED"/>
    <property type="match status" value="1"/>
</dbReference>
<dbReference type="InterPro" id="IPR038765">
    <property type="entry name" value="Papain-like_cys_pep_sf"/>
</dbReference>
<name>A0A9D7I8P0_9RHOO</name>
<evidence type="ECO:0000259" key="1">
    <source>
        <dbReference type="SMART" id="SM00460"/>
    </source>
</evidence>